<organism evidence="2">
    <name type="scientific">uncultured Pseudomonas sp</name>
    <dbReference type="NCBI Taxonomy" id="114707"/>
    <lineage>
        <taxon>Bacteria</taxon>
        <taxon>Pseudomonadati</taxon>
        <taxon>Pseudomonadota</taxon>
        <taxon>Gammaproteobacteria</taxon>
        <taxon>Pseudomonadales</taxon>
        <taxon>Pseudomonadaceae</taxon>
        <taxon>Pseudomonas</taxon>
        <taxon>environmental samples</taxon>
    </lineage>
</organism>
<dbReference type="AlphaFoldDB" id="A0A060BQM5"/>
<dbReference type="PROSITE" id="PS51782">
    <property type="entry name" value="LYSM"/>
    <property type="match status" value="1"/>
</dbReference>
<feature type="domain" description="LysM" evidence="1">
    <location>
        <begin position="49"/>
        <end position="93"/>
    </location>
</feature>
<dbReference type="InterPro" id="IPR018392">
    <property type="entry name" value="LysM"/>
</dbReference>
<dbReference type="EMBL" id="KF117699">
    <property type="protein sequence ID" value="AIA84957.1"/>
    <property type="molecule type" value="Genomic_DNA"/>
</dbReference>
<dbReference type="SUPFAM" id="SSF54106">
    <property type="entry name" value="LysM domain"/>
    <property type="match status" value="1"/>
</dbReference>
<dbReference type="Pfam" id="PF01476">
    <property type="entry name" value="LysM"/>
    <property type="match status" value="2"/>
</dbReference>
<reference evidence="2" key="1">
    <citation type="journal article" date="2013" name="Environ. Microbiol.">
        <title>Seasonally variable intestinal metagenomes of the red palm weevil (Rhynchophorus ferrugineus).</title>
        <authorList>
            <person name="Jia S."/>
            <person name="Zhang X."/>
            <person name="Zhang G."/>
            <person name="Yin A."/>
            <person name="Zhang S."/>
            <person name="Li F."/>
            <person name="Wang L."/>
            <person name="Zhao D."/>
            <person name="Yun Q."/>
            <person name="Tala"/>
            <person name="Wang J."/>
            <person name="Sun G."/>
            <person name="Baabdullah M."/>
            <person name="Yu X."/>
            <person name="Hu S."/>
            <person name="Al-Mssallem I.S."/>
            <person name="Yu J."/>
        </authorList>
    </citation>
    <scope>NUCLEOTIDE SEQUENCE</scope>
</reference>
<accession>A0A060BQM5</accession>
<protein>
    <submittedName>
        <fullName evidence="2">CAZy families GH23 protein</fullName>
    </submittedName>
</protein>
<dbReference type="CDD" id="cd00118">
    <property type="entry name" value="LysM"/>
    <property type="match status" value="1"/>
</dbReference>
<evidence type="ECO:0000259" key="1">
    <source>
        <dbReference type="PROSITE" id="PS51782"/>
    </source>
</evidence>
<dbReference type="SMART" id="SM00257">
    <property type="entry name" value="LysM"/>
    <property type="match status" value="1"/>
</dbReference>
<sequence>MTVDDIQNWNNLKTTKVKQGQTLTIYTKGSAEAAENVSSGHKNELSKDCVYKVKRGDNLGKNRQKNIKVTVADLQAWNKLSGAKVHAGQELLIRNNKSRKR</sequence>
<dbReference type="InterPro" id="IPR036779">
    <property type="entry name" value="LysM_dom_sf"/>
</dbReference>
<proteinExistence type="predicted"/>
<name>A0A060BQM5_9PSED</name>
<evidence type="ECO:0000313" key="2">
    <source>
        <dbReference type="EMBL" id="AIA84957.1"/>
    </source>
</evidence>
<dbReference type="Gene3D" id="3.10.350.10">
    <property type="entry name" value="LysM domain"/>
    <property type="match status" value="1"/>
</dbReference>